<dbReference type="RefSeq" id="WP_091959631.1">
    <property type="nucleotide sequence ID" value="NZ_FOLH01000001.1"/>
</dbReference>
<evidence type="ECO:0000256" key="7">
    <source>
        <dbReference type="SAM" id="Phobius"/>
    </source>
</evidence>
<accession>A0A1I1EV21</accession>
<sequence length="405" mass="44559">MKWLFLAWKNLGRNRRRTLATLLLIAVAVFGLMALSGFALYTYESLKEASMREEGQVILSHPEYFQREENRPLELGLSGVKDLQQQLQADSGVRRVLARINFEGLVSNGEKSTIFMGRGVEPERFQIQGQGVQLKQGRWLSPQLDPTAFPEVLLGKRLAQSLQVEPGDGLTLLGTTTEGVLNALDVDVRGIVSTGIPEMDARLLMVHLDSAQELLVSDQVSQLGVYLYSSQQDVAYYQQLSEEYPELGVTAWHERATFYHSVRDLYNRIFGVMGVILLVMVGFAIFNTASMSVMERTRELGTLAALGTRRREILGLFVQEALLIALLGSLLGLLLAAGLSGALYFSDVQMPPPPGQTEGYPLYIYWSPLMAGLSSLAVVVFAALAAGLATLKGINKPIVEALNHV</sequence>
<keyword evidence="3" id="KW-1003">Cell membrane</keyword>
<evidence type="ECO:0000313" key="10">
    <source>
        <dbReference type="EMBL" id="SFB90881.1"/>
    </source>
</evidence>
<evidence type="ECO:0000256" key="3">
    <source>
        <dbReference type="ARBA" id="ARBA00022475"/>
    </source>
</evidence>
<dbReference type="Pfam" id="PF02687">
    <property type="entry name" value="FtsX"/>
    <property type="match status" value="1"/>
</dbReference>
<dbReference type="InterPro" id="IPR025857">
    <property type="entry name" value="MacB_PCD"/>
</dbReference>
<dbReference type="GO" id="GO:0044874">
    <property type="term" value="P:lipoprotein localization to outer membrane"/>
    <property type="evidence" value="ECO:0007669"/>
    <property type="project" value="TreeGrafter"/>
</dbReference>
<dbReference type="InterPro" id="IPR003838">
    <property type="entry name" value="ABC3_permease_C"/>
</dbReference>
<evidence type="ECO:0000313" key="11">
    <source>
        <dbReference type="Proteomes" id="UP000199058"/>
    </source>
</evidence>
<comment type="similarity">
    <text evidence="2">Belongs to the ABC-4 integral membrane protein family. LolC/E subfamily.</text>
</comment>
<evidence type="ECO:0000256" key="1">
    <source>
        <dbReference type="ARBA" id="ARBA00004651"/>
    </source>
</evidence>
<organism evidence="10 11">
    <name type="scientific">Marinospirillum celere</name>
    <dbReference type="NCBI Taxonomy" id="1122252"/>
    <lineage>
        <taxon>Bacteria</taxon>
        <taxon>Pseudomonadati</taxon>
        <taxon>Pseudomonadota</taxon>
        <taxon>Gammaproteobacteria</taxon>
        <taxon>Oceanospirillales</taxon>
        <taxon>Oceanospirillaceae</taxon>
        <taxon>Marinospirillum</taxon>
    </lineage>
</organism>
<evidence type="ECO:0000256" key="2">
    <source>
        <dbReference type="ARBA" id="ARBA00005236"/>
    </source>
</evidence>
<dbReference type="Pfam" id="PF12704">
    <property type="entry name" value="MacB_PCD"/>
    <property type="match status" value="1"/>
</dbReference>
<evidence type="ECO:0000256" key="5">
    <source>
        <dbReference type="ARBA" id="ARBA00022989"/>
    </source>
</evidence>
<evidence type="ECO:0000256" key="4">
    <source>
        <dbReference type="ARBA" id="ARBA00022692"/>
    </source>
</evidence>
<dbReference type="PANTHER" id="PTHR30489:SF0">
    <property type="entry name" value="LIPOPROTEIN-RELEASING SYSTEM TRANSMEMBRANE PROTEIN LOLE"/>
    <property type="match status" value="1"/>
</dbReference>
<proteinExistence type="inferred from homology"/>
<gene>
    <name evidence="10" type="ORF">SAMN05660443_0869</name>
</gene>
<feature type="transmembrane region" description="Helical" evidence="7">
    <location>
        <begin position="21"/>
        <end position="43"/>
    </location>
</feature>
<dbReference type="GO" id="GO:0098797">
    <property type="term" value="C:plasma membrane protein complex"/>
    <property type="evidence" value="ECO:0007669"/>
    <property type="project" value="TreeGrafter"/>
</dbReference>
<evidence type="ECO:0000259" key="9">
    <source>
        <dbReference type="Pfam" id="PF12704"/>
    </source>
</evidence>
<protein>
    <submittedName>
        <fullName evidence="10">Putative ABC transport system permease protein</fullName>
    </submittedName>
</protein>
<keyword evidence="6 7" id="KW-0472">Membrane</keyword>
<feature type="domain" description="MacB-like periplasmic core" evidence="9">
    <location>
        <begin position="18"/>
        <end position="232"/>
    </location>
</feature>
<keyword evidence="11" id="KW-1185">Reference proteome</keyword>
<dbReference type="PANTHER" id="PTHR30489">
    <property type="entry name" value="LIPOPROTEIN-RELEASING SYSTEM TRANSMEMBRANE PROTEIN LOLE"/>
    <property type="match status" value="1"/>
</dbReference>
<dbReference type="EMBL" id="FOLH01000001">
    <property type="protein sequence ID" value="SFB90881.1"/>
    <property type="molecule type" value="Genomic_DNA"/>
</dbReference>
<dbReference type="InterPro" id="IPR051447">
    <property type="entry name" value="Lipoprotein-release_system"/>
</dbReference>
<dbReference type="OrthoDB" id="9770036at2"/>
<feature type="domain" description="ABC3 transporter permease C-terminal" evidence="8">
    <location>
        <begin position="272"/>
        <end position="397"/>
    </location>
</feature>
<feature type="transmembrane region" description="Helical" evidence="7">
    <location>
        <begin position="365"/>
        <end position="388"/>
    </location>
</feature>
<name>A0A1I1EV21_9GAMM</name>
<feature type="transmembrane region" description="Helical" evidence="7">
    <location>
        <begin position="321"/>
        <end position="345"/>
    </location>
</feature>
<reference evidence="10 11" key="1">
    <citation type="submission" date="2016-10" db="EMBL/GenBank/DDBJ databases">
        <authorList>
            <person name="de Groot N.N."/>
        </authorList>
    </citation>
    <scope>NUCLEOTIDE SEQUENCE [LARGE SCALE GENOMIC DNA]</scope>
    <source>
        <strain evidence="10 11">DSM 18438</strain>
    </source>
</reference>
<keyword evidence="5 7" id="KW-1133">Transmembrane helix</keyword>
<dbReference type="STRING" id="1122252.SAMN05660443_0869"/>
<evidence type="ECO:0000259" key="8">
    <source>
        <dbReference type="Pfam" id="PF02687"/>
    </source>
</evidence>
<dbReference type="Proteomes" id="UP000199058">
    <property type="component" value="Unassembled WGS sequence"/>
</dbReference>
<keyword evidence="4 7" id="KW-0812">Transmembrane</keyword>
<dbReference type="AlphaFoldDB" id="A0A1I1EV21"/>
<evidence type="ECO:0000256" key="6">
    <source>
        <dbReference type="ARBA" id="ARBA00023136"/>
    </source>
</evidence>
<comment type="subcellular location">
    <subcellularLocation>
        <location evidence="1">Cell membrane</location>
        <topology evidence="1">Multi-pass membrane protein</topology>
    </subcellularLocation>
</comment>
<feature type="transmembrane region" description="Helical" evidence="7">
    <location>
        <begin position="265"/>
        <end position="286"/>
    </location>
</feature>